<reference evidence="11 12" key="1">
    <citation type="submission" date="2020-08" db="EMBL/GenBank/DDBJ databases">
        <title>Bridging the membrane lipid divide: bacteria of the FCB group superphylum have the potential to synthesize archaeal ether lipids.</title>
        <authorList>
            <person name="Villanueva L."/>
            <person name="Von Meijenfeldt F.A.B."/>
            <person name="Westbye A.B."/>
            <person name="Yadav S."/>
            <person name="Hopmans E.C."/>
            <person name="Dutilh B.E."/>
            <person name="Sinninghe Damste J.S."/>
        </authorList>
    </citation>
    <scope>NUCLEOTIDE SEQUENCE [LARGE SCALE GENOMIC DNA]</scope>
    <source>
        <strain evidence="11">NIOZ-UU100</strain>
    </source>
</reference>
<evidence type="ECO:0000256" key="1">
    <source>
        <dbReference type="ARBA" id="ARBA00022490"/>
    </source>
</evidence>
<dbReference type="SUPFAM" id="SSF52374">
    <property type="entry name" value="Nucleotidylyl transferase"/>
    <property type="match status" value="1"/>
</dbReference>
<evidence type="ECO:0000313" key="12">
    <source>
        <dbReference type="Proteomes" id="UP000654401"/>
    </source>
</evidence>
<evidence type="ECO:0000256" key="7">
    <source>
        <dbReference type="ARBA" id="ARBA00022993"/>
    </source>
</evidence>
<evidence type="ECO:0000256" key="5">
    <source>
        <dbReference type="ARBA" id="ARBA00022840"/>
    </source>
</evidence>
<proteinExistence type="inferred from homology"/>
<sequence length="160" mass="17552">MKAVYPGTFDPITKGHIDLVERATRIFDHVVIAVVTDSSKQPLFSVEERIDMARDTLNGLDGVEVVSFDGLLVEFARSIGAGVILRGLRAVSDFEYEFQLAGMNRHLASDIETMFLTPAEQFSYISSSLVREIASLGGDVSPFVEKNVQLALEQKLSDGV</sequence>
<evidence type="ECO:0000256" key="6">
    <source>
        <dbReference type="ARBA" id="ARBA00022842"/>
    </source>
</evidence>
<dbReference type="Gene3D" id="3.40.50.620">
    <property type="entry name" value="HUPs"/>
    <property type="match status" value="1"/>
</dbReference>
<evidence type="ECO:0000256" key="3">
    <source>
        <dbReference type="ARBA" id="ARBA00022695"/>
    </source>
</evidence>
<feature type="binding site" evidence="9">
    <location>
        <begin position="122"/>
        <end position="128"/>
    </location>
    <ligand>
        <name>ATP</name>
        <dbReference type="ChEBI" id="CHEBI:30616"/>
    </ligand>
</feature>
<comment type="cofactor">
    <cofactor evidence="9">
        <name>Mg(2+)</name>
        <dbReference type="ChEBI" id="CHEBI:18420"/>
    </cofactor>
</comment>
<comment type="caution">
    <text evidence="11">The sequence shown here is derived from an EMBL/GenBank/DDBJ whole genome shotgun (WGS) entry which is preliminary data.</text>
</comment>
<dbReference type="PANTHER" id="PTHR21342:SF1">
    <property type="entry name" value="PHOSPHOPANTETHEINE ADENYLYLTRANSFERASE"/>
    <property type="match status" value="1"/>
</dbReference>
<keyword evidence="7 9" id="KW-0173">Coenzyme A biosynthesis</keyword>
<dbReference type="PRINTS" id="PR01020">
    <property type="entry name" value="LPSBIOSNTHSS"/>
</dbReference>
<keyword evidence="1 9" id="KW-0963">Cytoplasm</keyword>
<dbReference type="GO" id="GO:0005524">
    <property type="term" value="F:ATP binding"/>
    <property type="evidence" value="ECO:0007669"/>
    <property type="project" value="UniProtKB-KW"/>
</dbReference>
<feature type="binding site" evidence="9">
    <location>
        <begin position="87"/>
        <end position="89"/>
    </location>
    <ligand>
        <name>ATP</name>
        <dbReference type="ChEBI" id="CHEBI:30616"/>
    </ligand>
</feature>
<dbReference type="CDD" id="cd02163">
    <property type="entry name" value="PPAT"/>
    <property type="match status" value="1"/>
</dbReference>
<feature type="site" description="Transition state stabilizer" evidence="9">
    <location>
        <position position="16"/>
    </location>
</feature>
<keyword evidence="3 9" id="KW-0548">Nucleotidyltransferase</keyword>
<feature type="binding site" evidence="9">
    <location>
        <position position="40"/>
    </location>
    <ligand>
        <name>substrate</name>
    </ligand>
</feature>
<dbReference type="NCBIfam" id="TIGR01510">
    <property type="entry name" value="coaD_prev_kdtB"/>
    <property type="match status" value="1"/>
</dbReference>
<feature type="binding site" evidence="9">
    <location>
        <begin position="8"/>
        <end position="9"/>
    </location>
    <ligand>
        <name>ATP</name>
        <dbReference type="ChEBI" id="CHEBI:30616"/>
    </ligand>
</feature>
<dbReference type="Pfam" id="PF01467">
    <property type="entry name" value="CTP_transf_like"/>
    <property type="match status" value="1"/>
</dbReference>
<gene>
    <name evidence="9 11" type="primary">coaD</name>
    <name evidence="11" type="ORF">H8D24_08145</name>
</gene>
<feature type="binding site" evidence="9">
    <location>
        <position position="97"/>
    </location>
    <ligand>
        <name>ATP</name>
        <dbReference type="ChEBI" id="CHEBI:30616"/>
    </ligand>
</feature>
<comment type="subunit">
    <text evidence="9">Homohexamer.</text>
</comment>
<evidence type="ECO:0000256" key="2">
    <source>
        <dbReference type="ARBA" id="ARBA00022679"/>
    </source>
</evidence>
<dbReference type="InterPro" id="IPR001980">
    <property type="entry name" value="PPAT"/>
</dbReference>
<comment type="catalytic activity">
    <reaction evidence="8 9">
        <text>(R)-4'-phosphopantetheine + ATP + H(+) = 3'-dephospho-CoA + diphosphate</text>
        <dbReference type="Rhea" id="RHEA:19801"/>
        <dbReference type="ChEBI" id="CHEBI:15378"/>
        <dbReference type="ChEBI" id="CHEBI:30616"/>
        <dbReference type="ChEBI" id="CHEBI:33019"/>
        <dbReference type="ChEBI" id="CHEBI:57328"/>
        <dbReference type="ChEBI" id="CHEBI:61723"/>
        <dbReference type="EC" id="2.7.7.3"/>
    </reaction>
</comment>
<comment type="similarity">
    <text evidence="9">Belongs to the bacterial CoaD family.</text>
</comment>
<dbReference type="HAMAP" id="MF_00151">
    <property type="entry name" value="PPAT_bact"/>
    <property type="match status" value="1"/>
</dbReference>
<dbReference type="GO" id="GO:0015937">
    <property type="term" value="P:coenzyme A biosynthetic process"/>
    <property type="evidence" value="ECO:0007669"/>
    <property type="project" value="UniProtKB-UniRule"/>
</dbReference>
<comment type="pathway">
    <text evidence="9">Cofactor biosynthesis; coenzyme A biosynthesis; CoA from (R)-pantothenate: step 4/5.</text>
</comment>
<dbReference type="PANTHER" id="PTHR21342">
    <property type="entry name" value="PHOSPHOPANTETHEINE ADENYLYLTRANSFERASE"/>
    <property type="match status" value="1"/>
</dbReference>
<dbReference type="InterPro" id="IPR014729">
    <property type="entry name" value="Rossmann-like_a/b/a_fold"/>
</dbReference>
<evidence type="ECO:0000259" key="10">
    <source>
        <dbReference type="Pfam" id="PF01467"/>
    </source>
</evidence>
<comment type="function">
    <text evidence="9">Reversibly transfers an adenylyl group from ATP to 4'-phosphopantetheine, yielding dephospho-CoA (dPCoA) and pyrophosphate.</text>
</comment>
<feature type="domain" description="Cytidyltransferase-like" evidence="10">
    <location>
        <begin position="4"/>
        <end position="132"/>
    </location>
</feature>
<dbReference type="UniPathway" id="UPA00241">
    <property type="reaction ID" value="UER00355"/>
</dbReference>
<dbReference type="NCBIfam" id="TIGR00125">
    <property type="entry name" value="cyt_tran_rel"/>
    <property type="match status" value="1"/>
</dbReference>
<accession>A0A8J6P5M2</accession>
<protein>
    <recommendedName>
        <fullName evidence="9">Phosphopantetheine adenylyltransferase</fullName>
        <ecNumber evidence="9">2.7.7.3</ecNumber>
    </recommendedName>
    <alternativeName>
        <fullName evidence="9">Dephospho-CoA pyrophosphorylase</fullName>
    </alternativeName>
    <alternativeName>
        <fullName evidence="9">Pantetheine-phosphate adenylyltransferase</fullName>
        <shortName evidence="9">PPAT</shortName>
    </alternativeName>
</protein>
<keyword evidence="5 9" id="KW-0067">ATP-binding</keyword>
<name>A0A8J6P5M2_9GAMM</name>
<organism evidence="11 12">
    <name type="scientific">Candidatus Thiopontia autotrophica</name>
    <dbReference type="NCBI Taxonomy" id="2841688"/>
    <lineage>
        <taxon>Bacteria</taxon>
        <taxon>Pseudomonadati</taxon>
        <taxon>Pseudomonadota</taxon>
        <taxon>Gammaproteobacteria</taxon>
        <taxon>Candidatus Thiopontia</taxon>
    </lineage>
</organism>
<evidence type="ECO:0000256" key="4">
    <source>
        <dbReference type="ARBA" id="ARBA00022741"/>
    </source>
</evidence>
<feature type="binding site" evidence="9">
    <location>
        <position position="16"/>
    </location>
    <ligand>
        <name>ATP</name>
        <dbReference type="ChEBI" id="CHEBI:30616"/>
    </ligand>
</feature>
<feature type="binding site" evidence="9">
    <location>
        <position position="86"/>
    </location>
    <ligand>
        <name>substrate</name>
    </ligand>
</feature>
<keyword evidence="6 9" id="KW-0460">Magnesium</keyword>
<dbReference type="EMBL" id="JACNFK010000039">
    <property type="protein sequence ID" value="MBC8520355.1"/>
    <property type="molecule type" value="Genomic_DNA"/>
</dbReference>
<feature type="binding site" evidence="9">
    <location>
        <position position="8"/>
    </location>
    <ligand>
        <name>substrate</name>
    </ligand>
</feature>
<evidence type="ECO:0000313" key="11">
    <source>
        <dbReference type="EMBL" id="MBC8520355.1"/>
    </source>
</evidence>
<evidence type="ECO:0000256" key="9">
    <source>
        <dbReference type="HAMAP-Rule" id="MF_00151"/>
    </source>
</evidence>
<keyword evidence="2 9" id="KW-0808">Transferase</keyword>
<evidence type="ECO:0000256" key="8">
    <source>
        <dbReference type="ARBA" id="ARBA00029346"/>
    </source>
</evidence>
<dbReference type="AlphaFoldDB" id="A0A8J6P5M2"/>
<dbReference type="EC" id="2.7.7.3" evidence="9"/>
<dbReference type="Proteomes" id="UP000654401">
    <property type="component" value="Unassembled WGS sequence"/>
</dbReference>
<dbReference type="InterPro" id="IPR004821">
    <property type="entry name" value="Cyt_trans-like"/>
</dbReference>
<dbReference type="GO" id="GO:0004595">
    <property type="term" value="F:pantetheine-phosphate adenylyltransferase activity"/>
    <property type="evidence" value="ECO:0007669"/>
    <property type="project" value="UniProtKB-UniRule"/>
</dbReference>
<keyword evidence="4 9" id="KW-0547">Nucleotide-binding</keyword>
<comment type="subcellular location">
    <subcellularLocation>
        <location evidence="9">Cytoplasm</location>
    </subcellularLocation>
</comment>
<feature type="binding site" evidence="9">
    <location>
        <position position="72"/>
    </location>
    <ligand>
        <name>substrate</name>
    </ligand>
</feature>
<dbReference type="GO" id="GO:0005737">
    <property type="term" value="C:cytoplasm"/>
    <property type="evidence" value="ECO:0007669"/>
    <property type="project" value="UniProtKB-SubCell"/>
</dbReference>